<keyword evidence="6" id="KW-0408">Iron</keyword>
<keyword evidence="3" id="KW-0349">Heme</keyword>
<dbReference type="GO" id="GO:0046872">
    <property type="term" value="F:metal ion binding"/>
    <property type="evidence" value="ECO:0007669"/>
    <property type="project" value="UniProtKB-KW"/>
</dbReference>
<evidence type="ECO:0000256" key="3">
    <source>
        <dbReference type="ARBA" id="ARBA00022617"/>
    </source>
</evidence>
<dbReference type="EMBL" id="KL198098">
    <property type="protein sequence ID" value="KDQ07943.1"/>
    <property type="molecule type" value="Genomic_DNA"/>
</dbReference>
<dbReference type="NCBIfam" id="TIGR01413">
    <property type="entry name" value="Dyp_perox_fam"/>
    <property type="match status" value="1"/>
</dbReference>
<evidence type="ECO:0000256" key="4">
    <source>
        <dbReference type="ARBA" id="ARBA00022723"/>
    </source>
</evidence>
<dbReference type="InterPro" id="IPR011008">
    <property type="entry name" value="Dimeric_a/b-barrel"/>
</dbReference>
<evidence type="ECO:0000256" key="1">
    <source>
        <dbReference type="ARBA" id="ARBA00001970"/>
    </source>
</evidence>
<dbReference type="SUPFAM" id="SSF54909">
    <property type="entry name" value="Dimeric alpha+beta barrel"/>
    <property type="match status" value="1"/>
</dbReference>
<dbReference type="STRING" id="930990.A0A067LX37"/>
<comment type="cofactor">
    <cofactor evidence="1">
        <name>heme b</name>
        <dbReference type="ChEBI" id="CHEBI:60344"/>
    </cofactor>
</comment>
<evidence type="ECO:0000256" key="5">
    <source>
        <dbReference type="ARBA" id="ARBA00023002"/>
    </source>
</evidence>
<feature type="domain" description="DyP dimeric alpha+beta barrel" evidence="8">
    <location>
        <begin position="29"/>
        <end position="186"/>
    </location>
</feature>
<dbReference type="PANTHER" id="PTHR30521">
    <property type="entry name" value="DEFERROCHELATASE/PEROXIDASE"/>
    <property type="match status" value="1"/>
</dbReference>
<evidence type="ECO:0000256" key="6">
    <source>
        <dbReference type="ARBA" id="ARBA00023004"/>
    </source>
</evidence>
<protein>
    <recommendedName>
        <fullName evidence="8">DyP dimeric alpha+beta barrel domain-containing protein</fullName>
    </recommendedName>
</protein>
<evidence type="ECO:0000313" key="9">
    <source>
        <dbReference type="EMBL" id="KDQ07943.1"/>
    </source>
</evidence>
<dbReference type="InterPro" id="IPR006314">
    <property type="entry name" value="Dyp_peroxidase"/>
</dbReference>
<dbReference type="HOGENOM" id="CLU_015125_0_0_1"/>
<dbReference type="InParanoid" id="A0A067LX37"/>
<sequence>MPDRHIGNCALVPLPVEEVQVSDLSNLDDIQGDPVSMCPKSVENFVFFRIDKVDIFKGHLKSFKPTTYVDVLQILYGEIAKAKEEALATGTEVKRVKIKQVQIAFSRAGLNILGETEETKDSRFNERTMLDAKLLSMTGAHGTPSSIIRRACFTVSSPSPLVGTAEVKKEFEGSITVVDIIRGTTRRGKYKGREHFGYQDGISQPALRGLIEPQKGQVEVNPGVILMGHRGDSVFDNAEVTGIRRPKWTKNGTIMVFRKLEQDVVGFEDYLAENGSKWRSFIPPGYKGPDLTDKDGAELFGARLVGRWKSGTPLANAPYRDDEKLDKENWNNFNHKVKGYATPTNVHCPFTAHTRKTAPRNLDLYIAREFTESSMIVRAGIPYGRDVKDAERKRYREEKAAGIEFPHQEPRGLCFVCYQSCLDNGFVRQSIVFGGNNYFPVTSLVPVKHGQDPIIGAPPLKDTVHATAKGSDLAEGQVTMRVADDGKEFDVTGFAKVRDVSAQDVKEPFFVTSRGGECFFVPSVSTLRRLATKEQ</sequence>
<keyword evidence="2" id="KW-0575">Peroxidase</keyword>
<name>A0A067LX37_BOTB1</name>
<dbReference type="GO" id="GO:0004601">
    <property type="term" value="F:peroxidase activity"/>
    <property type="evidence" value="ECO:0007669"/>
    <property type="project" value="UniProtKB-KW"/>
</dbReference>
<keyword evidence="10" id="KW-1185">Reference proteome</keyword>
<organism evidence="9 10">
    <name type="scientific">Botryobasidium botryosum (strain FD-172 SS1)</name>
    <dbReference type="NCBI Taxonomy" id="930990"/>
    <lineage>
        <taxon>Eukaryota</taxon>
        <taxon>Fungi</taxon>
        <taxon>Dikarya</taxon>
        <taxon>Basidiomycota</taxon>
        <taxon>Agaricomycotina</taxon>
        <taxon>Agaricomycetes</taxon>
        <taxon>Cantharellales</taxon>
        <taxon>Botryobasidiaceae</taxon>
        <taxon>Botryobasidium</taxon>
    </lineage>
</organism>
<dbReference type="GO" id="GO:0020037">
    <property type="term" value="F:heme binding"/>
    <property type="evidence" value="ECO:0007669"/>
    <property type="project" value="InterPro"/>
</dbReference>
<dbReference type="Pfam" id="PF21105">
    <property type="entry name" value="DyP_N"/>
    <property type="match status" value="1"/>
</dbReference>
<dbReference type="Proteomes" id="UP000027195">
    <property type="component" value="Unassembled WGS sequence"/>
</dbReference>
<dbReference type="AlphaFoldDB" id="A0A067LX37"/>
<dbReference type="PROSITE" id="PS51404">
    <property type="entry name" value="DYP_PEROXIDASE"/>
    <property type="match status" value="1"/>
</dbReference>
<keyword evidence="5" id="KW-0560">Oxidoreductase</keyword>
<evidence type="ECO:0000256" key="7">
    <source>
        <dbReference type="ARBA" id="ARBA00025737"/>
    </source>
</evidence>
<gene>
    <name evidence="9" type="ORF">BOTBODRAFT_180290</name>
</gene>
<dbReference type="GO" id="GO:0005829">
    <property type="term" value="C:cytosol"/>
    <property type="evidence" value="ECO:0007669"/>
    <property type="project" value="TreeGrafter"/>
</dbReference>
<dbReference type="PANTHER" id="PTHR30521:SF4">
    <property type="entry name" value="DEFERROCHELATASE"/>
    <property type="match status" value="1"/>
</dbReference>
<dbReference type="InterPro" id="IPR049509">
    <property type="entry name" value="DyP_N"/>
</dbReference>
<evidence type="ECO:0000256" key="2">
    <source>
        <dbReference type="ARBA" id="ARBA00022559"/>
    </source>
</evidence>
<proteinExistence type="inferred from homology"/>
<keyword evidence="4" id="KW-0479">Metal-binding</keyword>
<accession>A0A067LX37</accession>
<reference evidence="10" key="1">
    <citation type="journal article" date="2014" name="Proc. Natl. Acad. Sci. U.S.A.">
        <title>Extensive sampling of basidiomycete genomes demonstrates inadequacy of the white-rot/brown-rot paradigm for wood decay fungi.</title>
        <authorList>
            <person name="Riley R."/>
            <person name="Salamov A.A."/>
            <person name="Brown D.W."/>
            <person name="Nagy L.G."/>
            <person name="Floudas D."/>
            <person name="Held B.W."/>
            <person name="Levasseur A."/>
            <person name="Lombard V."/>
            <person name="Morin E."/>
            <person name="Otillar R."/>
            <person name="Lindquist E.A."/>
            <person name="Sun H."/>
            <person name="LaButti K.M."/>
            <person name="Schmutz J."/>
            <person name="Jabbour D."/>
            <person name="Luo H."/>
            <person name="Baker S.E."/>
            <person name="Pisabarro A.G."/>
            <person name="Walton J.D."/>
            <person name="Blanchette R.A."/>
            <person name="Henrissat B."/>
            <person name="Martin F."/>
            <person name="Cullen D."/>
            <person name="Hibbett D.S."/>
            <person name="Grigoriev I.V."/>
        </authorList>
    </citation>
    <scope>NUCLEOTIDE SEQUENCE [LARGE SCALE GENOMIC DNA]</scope>
    <source>
        <strain evidence="10">FD-172 SS1</strain>
    </source>
</reference>
<evidence type="ECO:0000259" key="8">
    <source>
        <dbReference type="Pfam" id="PF21105"/>
    </source>
</evidence>
<dbReference type="OrthoDB" id="3207336at2759"/>
<comment type="similarity">
    <text evidence="7">Belongs to the DyP-type peroxidase family.</text>
</comment>
<evidence type="ECO:0000313" key="10">
    <source>
        <dbReference type="Proteomes" id="UP000027195"/>
    </source>
</evidence>